<gene>
    <name evidence="2" type="ORF">HHK36_002976</name>
</gene>
<accession>A0A835DS23</accession>
<reference evidence="2 3" key="1">
    <citation type="submission" date="2020-04" db="EMBL/GenBank/DDBJ databases">
        <title>Plant Genome Project.</title>
        <authorList>
            <person name="Zhang R.-G."/>
        </authorList>
    </citation>
    <scope>NUCLEOTIDE SEQUENCE [LARGE SCALE GENOMIC DNA]</scope>
    <source>
        <strain evidence="2">YNK0</strain>
        <tissue evidence="2">Leaf</tissue>
    </source>
</reference>
<name>A0A835DS23_TETSI</name>
<dbReference type="AlphaFoldDB" id="A0A835DS23"/>
<dbReference type="OMA" id="CESKENY"/>
<organism evidence="2 3">
    <name type="scientific">Tetracentron sinense</name>
    <name type="common">Spur-leaf</name>
    <dbReference type="NCBI Taxonomy" id="13715"/>
    <lineage>
        <taxon>Eukaryota</taxon>
        <taxon>Viridiplantae</taxon>
        <taxon>Streptophyta</taxon>
        <taxon>Embryophyta</taxon>
        <taxon>Tracheophyta</taxon>
        <taxon>Spermatophyta</taxon>
        <taxon>Magnoliopsida</taxon>
        <taxon>Trochodendrales</taxon>
        <taxon>Trochodendraceae</taxon>
        <taxon>Tetracentron</taxon>
    </lineage>
</organism>
<evidence type="ECO:0000313" key="3">
    <source>
        <dbReference type="Proteomes" id="UP000655225"/>
    </source>
</evidence>
<evidence type="ECO:0000313" key="2">
    <source>
        <dbReference type="EMBL" id="KAF8410447.1"/>
    </source>
</evidence>
<dbReference type="PANTHER" id="PTHR47512">
    <property type="entry name" value="EXPRESSED PROTEIN"/>
    <property type="match status" value="1"/>
</dbReference>
<keyword evidence="3" id="KW-1185">Reference proteome</keyword>
<protein>
    <submittedName>
        <fullName evidence="2">Uncharacterized protein</fullName>
    </submittedName>
</protein>
<evidence type="ECO:0000256" key="1">
    <source>
        <dbReference type="SAM" id="MobiDB-lite"/>
    </source>
</evidence>
<dbReference type="EMBL" id="JABCRI010000002">
    <property type="protein sequence ID" value="KAF8410447.1"/>
    <property type="molecule type" value="Genomic_DNA"/>
</dbReference>
<dbReference type="OrthoDB" id="162989at2759"/>
<comment type="caution">
    <text evidence="2">The sequence shown here is derived from an EMBL/GenBank/DDBJ whole genome shotgun (WGS) entry which is preliminary data.</text>
</comment>
<dbReference type="PANTHER" id="PTHR47512:SF3">
    <property type="entry name" value="CHALCONE-FLAVONONE ISOMERASE FAMILY PROTEIN"/>
    <property type="match status" value="1"/>
</dbReference>
<feature type="compositionally biased region" description="Polar residues" evidence="1">
    <location>
        <begin position="196"/>
        <end position="207"/>
    </location>
</feature>
<dbReference type="Proteomes" id="UP000655225">
    <property type="component" value="Unassembled WGS sequence"/>
</dbReference>
<feature type="region of interest" description="Disordered" evidence="1">
    <location>
        <begin position="196"/>
        <end position="216"/>
    </location>
</feature>
<proteinExistence type="predicted"/>
<sequence>METPLSAKMVTKSQTLAAMNNIPMSRNNEKSEKVLSRQRNGNTDRLALIDITNDSPIVGLAMGSLETPSSFTKKRNQPKQTPGTGEALLRGQVKTLLQKVEEEAELSKLSFEHRPFLHLQGVVDSPSGLLAPTPANTPHILNLPCNGDIINSSFSGLESKTPKEVADIIDGMKQETLESQKNLITRSLLFDFSDSSGCSSVPTNQEGSKSRGKPMEEDDASIWSIQVNANTQDEDEEEEGDGGSVDELCEWFEKIGVGEKRMPQFTGKHTRFVYNGDDEIEGVEESSSAVSPGILRLKGMPASEGKHLRFQEEEHD</sequence>